<evidence type="ECO:0000313" key="2">
    <source>
        <dbReference type="EMBL" id="CAA9247381.1"/>
    </source>
</evidence>
<accession>A0A6J4IDN6</accession>
<organism evidence="2">
    <name type="scientific">uncultured Chloroflexota bacterium</name>
    <dbReference type="NCBI Taxonomy" id="166587"/>
    <lineage>
        <taxon>Bacteria</taxon>
        <taxon>Bacillati</taxon>
        <taxon>Chloroflexota</taxon>
        <taxon>environmental samples</taxon>
    </lineage>
</organism>
<protein>
    <recommendedName>
        <fullName evidence="3">DUF4267 domain-containing protein</fullName>
    </recommendedName>
</protein>
<proteinExistence type="predicted"/>
<keyword evidence="1" id="KW-1133">Transmembrane helix</keyword>
<keyword evidence="1" id="KW-0812">Transmembrane</keyword>
<sequence length="131" mass="13962">MQDKTLRTLAKALGLGTAAFGIVPFFWPRYFSRLSGLADPAEPTTEAAYRSVGARDLAIGLGLWSAAAHGGKYAPWVLARLICDTLDTVAALLAIRRGERDPRFLGLTGMAAGAAAFGAWLWSQARAKPTQ</sequence>
<name>A0A6J4IDN6_9CHLR</name>
<dbReference type="Pfam" id="PF14087">
    <property type="entry name" value="DUF4267"/>
    <property type="match status" value="1"/>
</dbReference>
<dbReference type="AlphaFoldDB" id="A0A6J4IDN6"/>
<keyword evidence="1" id="KW-0472">Membrane</keyword>
<reference evidence="2" key="1">
    <citation type="submission" date="2020-02" db="EMBL/GenBank/DDBJ databases">
        <authorList>
            <person name="Meier V. D."/>
        </authorList>
    </citation>
    <scope>NUCLEOTIDE SEQUENCE</scope>
    <source>
        <strain evidence="2">AVDCRST_MAG77</strain>
    </source>
</reference>
<dbReference type="EMBL" id="CADCTC010000121">
    <property type="protein sequence ID" value="CAA9247381.1"/>
    <property type="molecule type" value="Genomic_DNA"/>
</dbReference>
<gene>
    <name evidence="2" type="ORF">AVDCRST_MAG77-2952</name>
</gene>
<feature type="transmembrane region" description="Helical" evidence="1">
    <location>
        <begin position="12"/>
        <end position="30"/>
    </location>
</feature>
<dbReference type="InterPro" id="IPR025363">
    <property type="entry name" value="DUF4267"/>
</dbReference>
<evidence type="ECO:0000256" key="1">
    <source>
        <dbReference type="SAM" id="Phobius"/>
    </source>
</evidence>
<evidence type="ECO:0008006" key="3">
    <source>
        <dbReference type="Google" id="ProtNLM"/>
    </source>
</evidence>
<feature type="transmembrane region" description="Helical" evidence="1">
    <location>
        <begin position="104"/>
        <end position="122"/>
    </location>
</feature>